<dbReference type="Proteomes" id="UP000419144">
    <property type="component" value="Unassembled WGS sequence"/>
</dbReference>
<accession>A0A640KKH0</accession>
<feature type="compositionally biased region" description="Low complexity" evidence="1">
    <location>
        <begin position="537"/>
        <end position="581"/>
    </location>
</feature>
<evidence type="ECO:0000256" key="1">
    <source>
        <dbReference type="SAM" id="MobiDB-lite"/>
    </source>
</evidence>
<dbReference type="OrthoDB" id="240847at2759"/>
<dbReference type="VEuPathDB" id="TriTrypDB:LtaPh_2708700"/>
<evidence type="ECO:0000313" key="2">
    <source>
        <dbReference type="EMBL" id="GET89731.1"/>
    </source>
</evidence>
<proteinExistence type="predicted"/>
<feature type="region of interest" description="Disordered" evidence="1">
    <location>
        <begin position="1"/>
        <end position="23"/>
    </location>
</feature>
<comment type="caution">
    <text evidence="2">The sequence shown here is derived from an EMBL/GenBank/DDBJ whole genome shotgun (WGS) entry which is preliminary data.</text>
</comment>
<organism evidence="2 3">
    <name type="scientific">Leishmania tarentolae</name>
    <name type="common">Sauroleishmania tarentolae</name>
    <dbReference type="NCBI Taxonomy" id="5689"/>
    <lineage>
        <taxon>Eukaryota</taxon>
        <taxon>Discoba</taxon>
        <taxon>Euglenozoa</taxon>
        <taxon>Kinetoplastea</taxon>
        <taxon>Metakinetoplastina</taxon>
        <taxon>Trypanosomatida</taxon>
        <taxon>Trypanosomatidae</taxon>
        <taxon>Leishmaniinae</taxon>
        <taxon>Leishmania</taxon>
        <taxon>lizard Leishmania</taxon>
    </lineage>
</organism>
<feature type="compositionally biased region" description="Polar residues" evidence="1">
    <location>
        <begin position="482"/>
        <end position="492"/>
    </location>
</feature>
<feature type="region of interest" description="Disordered" evidence="1">
    <location>
        <begin position="537"/>
        <end position="590"/>
    </location>
</feature>
<feature type="region of interest" description="Disordered" evidence="1">
    <location>
        <begin position="100"/>
        <end position="148"/>
    </location>
</feature>
<sequence>MQRSSWQSRPSSTRLSMAGAGAVPSEADLDRLRSRLHQSGAIVSSRSVASRADANFDLEVVNVGDGRRATPVEHLFARLEQHGLRRRLATEDDAAAYAVDVAARSDTEDNTEDEGDDRHASGENDTEALRTLSPCSSGRRALSSPAPSEASETREAYYYLCVPCELRLTRISRRPPRWRALEDVHFHFSSAAHRATASWMADDDIDETLQSTPLITPTHYYSRIYVNGIPTLLSRRPGGGDMFYPLPHEQDLVPASSAAAPRDCDHDDGWHFPRTGSHSSEASGAPAGRFFPPTTLRGAQGGAPVFWHRALPSIDTGTVQVVHRTRSSSLADLPADRRRYRVARTRSRAMVGVYHCSLDEYREHSWMPQHKVPMSLAMYRLRRERIPKPLLVRPEYTASQGQATPLRCSEFTVLAAQAADVGHRTVYTQPSHPIAEGSRDHHRRVDTFTRAVPVPITAFEDECYRVALVSAEDAKGEDLQHSETSQQRSSSVRVAGGDLEERKCGVLTLELLMQHTQSTSQSWRPAIRSNSASNSSIVLASVPPSPSGRSSISRLTRSSSSDTRSSSLLSEHSSRSRSPTPTRKRIKREG</sequence>
<gene>
    <name evidence="2" type="ORF">LtaPh_2708700</name>
</gene>
<reference evidence="2" key="1">
    <citation type="submission" date="2019-11" db="EMBL/GenBank/DDBJ databases">
        <title>Leishmania tarentolae CDS.</title>
        <authorList>
            <person name="Goto Y."/>
            <person name="Yamagishi J."/>
        </authorList>
    </citation>
    <scope>NUCLEOTIDE SEQUENCE [LARGE SCALE GENOMIC DNA]</scope>
    <source>
        <strain evidence="2">Parrot Tar II</strain>
    </source>
</reference>
<keyword evidence="3" id="KW-1185">Reference proteome</keyword>
<feature type="region of interest" description="Disordered" evidence="1">
    <location>
        <begin position="474"/>
        <end position="496"/>
    </location>
</feature>
<dbReference type="EMBL" id="BLBS01000037">
    <property type="protein sequence ID" value="GET89731.1"/>
    <property type="molecule type" value="Genomic_DNA"/>
</dbReference>
<feature type="compositionally biased region" description="Low complexity" evidence="1">
    <location>
        <begin position="139"/>
        <end position="148"/>
    </location>
</feature>
<protein>
    <submittedName>
        <fullName evidence="2">Uncharacterized protein</fullName>
    </submittedName>
</protein>
<evidence type="ECO:0000313" key="3">
    <source>
        <dbReference type="Proteomes" id="UP000419144"/>
    </source>
</evidence>
<dbReference type="AlphaFoldDB" id="A0A640KKH0"/>
<name>A0A640KKH0_LEITA</name>
<feature type="compositionally biased region" description="Polar residues" evidence="1">
    <location>
        <begin position="1"/>
        <end position="15"/>
    </location>
</feature>